<dbReference type="Gene3D" id="3.90.550.10">
    <property type="entry name" value="Spore Coat Polysaccharide Biosynthesis Protein SpsA, Chain A"/>
    <property type="match status" value="1"/>
</dbReference>
<name>A0A4Y4F6A5_9GAMM</name>
<keyword evidence="2" id="KW-0808">Transferase</keyword>
<organism evidence="4 5">
    <name type="scientific">Halomonas halmophila</name>
    <dbReference type="NCBI Taxonomy" id="252"/>
    <lineage>
        <taxon>Bacteria</taxon>
        <taxon>Pseudomonadati</taxon>
        <taxon>Pseudomonadota</taxon>
        <taxon>Gammaproteobacteria</taxon>
        <taxon>Oceanospirillales</taxon>
        <taxon>Halomonadaceae</taxon>
        <taxon>Halomonas</taxon>
    </lineage>
</organism>
<keyword evidence="3" id="KW-0479">Metal-binding</keyword>
<sequence length="317" mass="36756">MDIVLCADETYIDKAATVMASVLCHASRSEEITFHLLGHDISTASRAKLEAWFDKLPARLRFTETQHQTTAQWQALSLGRFGPAAMLRLSMERWLPEDVKRVLYLDCDVLVLDDVARLAGIEMHGYAVAAAMNLQNVPQDRLGIPYTKYFNSGILLVDLDRWKSRGVMASIEQRLNSQSEATWQYPDQDALNLVFTDWLRLPLRWNMQPYTYPAVEKKATHYVEWRHELLEAASNPAVVHFMGPIKPWNVDSRHPLTSLFRKYMYLTPWTPILEVGQLSPFKRLRRRLLQAPKSWRRRRRLRQSPSLTLPVASREAR</sequence>
<dbReference type="Proteomes" id="UP000319812">
    <property type="component" value="Unassembled WGS sequence"/>
</dbReference>
<dbReference type="PANTHER" id="PTHR13778:SF47">
    <property type="entry name" value="LIPOPOLYSACCHARIDE 1,3-GALACTOSYLTRANSFERASE"/>
    <property type="match status" value="1"/>
</dbReference>
<keyword evidence="5" id="KW-1185">Reference proteome</keyword>
<dbReference type="CDD" id="cd04194">
    <property type="entry name" value="GT8_A4GalT_like"/>
    <property type="match status" value="1"/>
</dbReference>
<dbReference type="InterPro" id="IPR050748">
    <property type="entry name" value="Glycosyltrans_8_dom-fam"/>
</dbReference>
<evidence type="ECO:0000256" key="2">
    <source>
        <dbReference type="ARBA" id="ARBA00022679"/>
    </source>
</evidence>
<gene>
    <name evidence="4" type="primary">gspA</name>
    <name evidence="4" type="ORF">HHA01_16180</name>
</gene>
<dbReference type="EMBL" id="BJOC01000021">
    <property type="protein sequence ID" value="GED22641.1"/>
    <property type="molecule type" value="Genomic_DNA"/>
</dbReference>
<evidence type="ECO:0000313" key="4">
    <source>
        <dbReference type="EMBL" id="GED22641.1"/>
    </source>
</evidence>
<dbReference type="Pfam" id="PF01501">
    <property type="entry name" value="Glyco_transf_8"/>
    <property type="match status" value="1"/>
</dbReference>
<proteinExistence type="predicted"/>
<reference evidence="4 5" key="1">
    <citation type="submission" date="2019-06" db="EMBL/GenBank/DDBJ databases">
        <title>Whole genome shotgun sequence of Halomonas halmophila NBRC 15537.</title>
        <authorList>
            <person name="Hosoyama A."/>
            <person name="Uohara A."/>
            <person name="Ohji S."/>
            <person name="Ichikawa N."/>
        </authorList>
    </citation>
    <scope>NUCLEOTIDE SEQUENCE [LARGE SCALE GENOMIC DNA]</scope>
    <source>
        <strain evidence="4 5">NBRC 15537</strain>
    </source>
</reference>
<evidence type="ECO:0000256" key="3">
    <source>
        <dbReference type="ARBA" id="ARBA00022723"/>
    </source>
</evidence>
<dbReference type="OrthoDB" id="9807549at2"/>
<dbReference type="InterPro" id="IPR002495">
    <property type="entry name" value="Glyco_trans_8"/>
</dbReference>
<dbReference type="GO" id="GO:0016757">
    <property type="term" value="F:glycosyltransferase activity"/>
    <property type="evidence" value="ECO:0007669"/>
    <property type="project" value="UniProtKB-KW"/>
</dbReference>
<evidence type="ECO:0000313" key="5">
    <source>
        <dbReference type="Proteomes" id="UP000319812"/>
    </source>
</evidence>
<dbReference type="SUPFAM" id="SSF53448">
    <property type="entry name" value="Nucleotide-diphospho-sugar transferases"/>
    <property type="match status" value="1"/>
</dbReference>
<evidence type="ECO:0000256" key="1">
    <source>
        <dbReference type="ARBA" id="ARBA00022676"/>
    </source>
</evidence>
<dbReference type="RefSeq" id="WP_141319579.1">
    <property type="nucleotide sequence ID" value="NZ_BJOC01000021.1"/>
</dbReference>
<dbReference type="AlphaFoldDB" id="A0A4Y4F6A5"/>
<accession>A0A4Y4F6A5</accession>
<protein>
    <submittedName>
        <fullName evidence="4">General stress protein A</fullName>
    </submittedName>
</protein>
<dbReference type="InterPro" id="IPR029044">
    <property type="entry name" value="Nucleotide-diphossugar_trans"/>
</dbReference>
<comment type="caution">
    <text evidence="4">The sequence shown here is derived from an EMBL/GenBank/DDBJ whole genome shotgun (WGS) entry which is preliminary data.</text>
</comment>
<dbReference type="GO" id="GO:0046872">
    <property type="term" value="F:metal ion binding"/>
    <property type="evidence" value="ECO:0007669"/>
    <property type="project" value="UniProtKB-KW"/>
</dbReference>
<keyword evidence="1" id="KW-0328">Glycosyltransferase</keyword>
<dbReference type="PANTHER" id="PTHR13778">
    <property type="entry name" value="GLYCOSYLTRANSFERASE 8 DOMAIN-CONTAINING PROTEIN"/>
    <property type="match status" value="1"/>
</dbReference>